<comment type="subcellular location">
    <subcellularLocation>
        <location evidence="1">Membrane</location>
        <topology evidence="1">Multi-pass membrane protein</topology>
    </subcellularLocation>
</comment>
<gene>
    <name evidence="9" type="ORF">BFW01_g10249</name>
</gene>
<evidence type="ECO:0000256" key="1">
    <source>
        <dbReference type="ARBA" id="ARBA00004141"/>
    </source>
</evidence>
<dbReference type="PANTHER" id="PTHR33048">
    <property type="entry name" value="PTH11-LIKE INTEGRAL MEMBRANE PROTEIN (AFU_ORTHOLOGUE AFUA_5G11245)"/>
    <property type="match status" value="1"/>
</dbReference>
<comment type="similarity">
    <text evidence="5">Belongs to the SAT4 family.</text>
</comment>
<feature type="domain" description="Rhodopsin" evidence="8">
    <location>
        <begin position="30"/>
        <end position="266"/>
    </location>
</feature>
<evidence type="ECO:0000313" key="9">
    <source>
        <dbReference type="EMBL" id="KAF9629046.1"/>
    </source>
</evidence>
<comment type="caution">
    <text evidence="9">The sequence shown here is derived from an EMBL/GenBank/DDBJ whole genome shotgun (WGS) entry which is preliminary data.</text>
</comment>
<organism evidence="9 10">
    <name type="scientific">Lasiodiplodia theobromae</name>
    <dbReference type="NCBI Taxonomy" id="45133"/>
    <lineage>
        <taxon>Eukaryota</taxon>
        <taxon>Fungi</taxon>
        <taxon>Dikarya</taxon>
        <taxon>Ascomycota</taxon>
        <taxon>Pezizomycotina</taxon>
        <taxon>Dothideomycetes</taxon>
        <taxon>Dothideomycetes incertae sedis</taxon>
        <taxon>Botryosphaeriales</taxon>
        <taxon>Botryosphaeriaceae</taxon>
        <taxon>Lasiodiplodia</taxon>
    </lineage>
</organism>
<reference evidence="9" key="2">
    <citation type="journal article" date="2018" name="DNA Res.">
        <title>Comparative genome and transcriptome analyses reveal adaptations to opportunistic infections in woody plant degrading pathogens of Botryosphaeriaceae.</title>
        <authorList>
            <person name="Yan J.Y."/>
            <person name="Zhao W.S."/>
            <person name="Chen Z."/>
            <person name="Xing Q.K."/>
            <person name="Zhang W."/>
            <person name="Chethana K.W.T."/>
            <person name="Xue M.F."/>
            <person name="Xu J.P."/>
            <person name="Phillips A.J.L."/>
            <person name="Wang Y."/>
            <person name="Liu J.H."/>
            <person name="Liu M."/>
            <person name="Zhou Y."/>
            <person name="Jayawardena R.S."/>
            <person name="Manawasinghe I.S."/>
            <person name="Huang J.B."/>
            <person name="Qiao G.H."/>
            <person name="Fu C.Y."/>
            <person name="Guo F.F."/>
            <person name="Dissanayake A.J."/>
            <person name="Peng Y.L."/>
            <person name="Hyde K.D."/>
            <person name="Li X.H."/>
        </authorList>
    </citation>
    <scope>NUCLEOTIDE SEQUENCE</scope>
    <source>
        <strain evidence="9">CSS-01s</strain>
    </source>
</reference>
<feature type="transmembrane region" description="Helical" evidence="7">
    <location>
        <begin position="87"/>
        <end position="111"/>
    </location>
</feature>
<dbReference type="EMBL" id="MDYX01000024">
    <property type="protein sequence ID" value="KAF9629046.1"/>
    <property type="molecule type" value="Genomic_DNA"/>
</dbReference>
<evidence type="ECO:0000256" key="2">
    <source>
        <dbReference type="ARBA" id="ARBA00022692"/>
    </source>
</evidence>
<dbReference type="Pfam" id="PF20684">
    <property type="entry name" value="Fung_rhodopsin"/>
    <property type="match status" value="1"/>
</dbReference>
<dbReference type="GO" id="GO:0016020">
    <property type="term" value="C:membrane"/>
    <property type="evidence" value="ECO:0007669"/>
    <property type="project" value="UniProtKB-SubCell"/>
</dbReference>
<dbReference type="AlphaFoldDB" id="A0A8H7MAJ0"/>
<feature type="transmembrane region" description="Helical" evidence="7">
    <location>
        <begin position="12"/>
        <end position="33"/>
    </location>
</feature>
<evidence type="ECO:0000256" key="4">
    <source>
        <dbReference type="ARBA" id="ARBA00023136"/>
    </source>
</evidence>
<evidence type="ECO:0000313" key="10">
    <source>
        <dbReference type="Proteomes" id="UP000627934"/>
    </source>
</evidence>
<feature type="transmembrane region" description="Helical" evidence="7">
    <location>
        <begin position="164"/>
        <end position="190"/>
    </location>
</feature>
<feature type="transmembrane region" description="Helical" evidence="7">
    <location>
        <begin position="234"/>
        <end position="256"/>
    </location>
</feature>
<dbReference type="PANTHER" id="PTHR33048:SF21">
    <property type="entry name" value="INTEGRAL MEMBRANE PROTEIN"/>
    <property type="match status" value="1"/>
</dbReference>
<feature type="region of interest" description="Disordered" evidence="6">
    <location>
        <begin position="353"/>
        <end position="374"/>
    </location>
</feature>
<proteinExistence type="inferred from homology"/>
<evidence type="ECO:0000256" key="5">
    <source>
        <dbReference type="ARBA" id="ARBA00038359"/>
    </source>
</evidence>
<keyword evidence="3 7" id="KW-1133">Transmembrane helix</keyword>
<keyword evidence="2 7" id="KW-0812">Transmembrane</keyword>
<protein>
    <submittedName>
        <fullName evidence="9">Cation-transporting atpase 4 protein</fullName>
    </submittedName>
</protein>
<dbReference type="InterPro" id="IPR049326">
    <property type="entry name" value="Rhodopsin_dom_fungi"/>
</dbReference>
<dbReference type="Proteomes" id="UP000627934">
    <property type="component" value="Unassembled WGS sequence"/>
</dbReference>
<reference evidence="9" key="1">
    <citation type="submission" date="2016-08" db="EMBL/GenBank/DDBJ databases">
        <authorList>
            <person name="Yan J."/>
        </authorList>
    </citation>
    <scope>NUCLEOTIDE SEQUENCE</scope>
    <source>
        <strain evidence="9">CSS-01s</strain>
    </source>
</reference>
<dbReference type="InterPro" id="IPR052337">
    <property type="entry name" value="SAT4-like"/>
</dbReference>
<accession>A0A8H7MAJ0</accession>
<feature type="transmembrane region" description="Helical" evidence="7">
    <location>
        <begin position="45"/>
        <end position="67"/>
    </location>
</feature>
<keyword evidence="4 7" id="KW-0472">Membrane</keyword>
<evidence type="ECO:0000259" key="8">
    <source>
        <dbReference type="Pfam" id="PF20684"/>
    </source>
</evidence>
<feature type="transmembrane region" description="Helical" evidence="7">
    <location>
        <begin position="123"/>
        <end position="144"/>
    </location>
</feature>
<name>A0A8H7MAJ0_9PEZI</name>
<sequence>MTLTLEGPGLTLALVSIILLVLSWVTVVGRLIVRRKIDAVGTDDWFMVAGLILYTLACQATTSAAYNGVGARAERLNEFYDRQGRKWFMFFQLFYVASTVPIKCSICVALLRITTAKRYIWSLYAIMFLSCIAALTTDIAVLAWCKPISATWDKRTGSCADASIITNVSYFISTISIITDFSCAILPVFILSSVQLHLRIKASVAIILALGVVASTATLVRLRYLFSYNNPTDYLYNIANIAIWSIVESGIGLIAGSLPALRPLLRYVPFLGGDSGAASSDRTRSRALSGALTFRRSRNKLETPHTGAEAGGSTTCEAGKRSWLELSDAESQKYILKESHVAVTNVAVADIEASDKRASRQSTAGHFDRSRFDE</sequence>
<evidence type="ECO:0000256" key="6">
    <source>
        <dbReference type="SAM" id="MobiDB-lite"/>
    </source>
</evidence>
<evidence type="ECO:0000256" key="3">
    <source>
        <dbReference type="ARBA" id="ARBA00022989"/>
    </source>
</evidence>
<evidence type="ECO:0000256" key="7">
    <source>
        <dbReference type="SAM" id="Phobius"/>
    </source>
</evidence>
<feature type="transmembrane region" description="Helical" evidence="7">
    <location>
        <begin position="202"/>
        <end position="222"/>
    </location>
</feature>